<feature type="coiled-coil region" evidence="2">
    <location>
        <begin position="91"/>
        <end position="121"/>
    </location>
</feature>
<evidence type="ECO:0000256" key="2">
    <source>
        <dbReference type="SAM" id="Coils"/>
    </source>
</evidence>
<keyword evidence="3" id="KW-0969">Cilium</keyword>
<keyword evidence="1" id="KW-1005">Bacterial flagellum biogenesis</keyword>
<dbReference type="Pfam" id="PF05130">
    <property type="entry name" value="FlgN"/>
    <property type="match status" value="1"/>
</dbReference>
<dbReference type="Gene3D" id="1.20.58.300">
    <property type="entry name" value="FlgN-like"/>
    <property type="match status" value="1"/>
</dbReference>
<keyword evidence="2" id="KW-0175">Coiled coil</keyword>
<dbReference type="EMBL" id="JAXOFX010000004">
    <property type="protein sequence ID" value="MDZ5471951.1"/>
    <property type="molecule type" value="Genomic_DNA"/>
</dbReference>
<protein>
    <submittedName>
        <fullName evidence="3">Flagellar protein FlgN</fullName>
    </submittedName>
</protein>
<keyword evidence="4" id="KW-1185">Reference proteome</keyword>
<name>A0ABU5IXV0_9BACI</name>
<reference evidence="3 4" key="1">
    <citation type="submission" date="2023-11" db="EMBL/GenBank/DDBJ databases">
        <title>Bacillus jintuensis, isolated from a mudflat on the Beibu Gulf coast.</title>
        <authorList>
            <person name="Li M."/>
        </authorList>
    </citation>
    <scope>NUCLEOTIDE SEQUENCE [LARGE SCALE GENOMIC DNA]</scope>
    <source>
        <strain evidence="3 4">31A1R</strain>
    </source>
</reference>
<accession>A0ABU5IXV0</accession>
<evidence type="ECO:0000256" key="1">
    <source>
        <dbReference type="ARBA" id="ARBA00022795"/>
    </source>
</evidence>
<organism evidence="3 4">
    <name type="scientific">Robertmurraya mangrovi</name>
    <dbReference type="NCBI Taxonomy" id="3098077"/>
    <lineage>
        <taxon>Bacteria</taxon>
        <taxon>Bacillati</taxon>
        <taxon>Bacillota</taxon>
        <taxon>Bacilli</taxon>
        <taxon>Bacillales</taxon>
        <taxon>Bacillaceae</taxon>
        <taxon>Robertmurraya</taxon>
    </lineage>
</organism>
<gene>
    <name evidence="3" type="ORF">SM124_09345</name>
</gene>
<evidence type="ECO:0000313" key="3">
    <source>
        <dbReference type="EMBL" id="MDZ5471951.1"/>
    </source>
</evidence>
<keyword evidence="3" id="KW-0282">Flagellum</keyword>
<sequence>MTVKNIVQALEKLILLHKSLIQISKNKTGVIIKGSAEELQSILKEENKHIQAIKKLESDMLLNAKDFLLSNNFTGEPTITATINLANKQDKETLSILKIELESLIKDLQEQNQLNQELLEQSLYFVNLSLDLLNPNIDSFNYGRQEEEKDLDLATKGRSLFDSKV</sequence>
<dbReference type="InterPro" id="IPR036679">
    <property type="entry name" value="FlgN-like_sf"/>
</dbReference>
<dbReference type="RefSeq" id="WP_322446239.1">
    <property type="nucleotide sequence ID" value="NZ_JAXOFX010000004.1"/>
</dbReference>
<keyword evidence="3" id="KW-0966">Cell projection</keyword>
<proteinExistence type="predicted"/>
<dbReference type="InterPro" id="IPR007809">
    <property type="entry name" value="FlgN-like"/>
</dbReference>
<dbReference type="SUPFAM" id="SSF140566">
    <property type="entry name" value="FlgN-like"/>
    <property type="match status" value="1"/>
</dbReference>
<evidence type="ECO:0000313" key="4">
    <source>
        <dbReference type="Proteomes" id="UP001290455"/>
    </source>
</evidence>
<dbReference type="Proteomes" id="UP001290455">
    <property type="component" value="Unassembled WGS sequence"/>
</dbReference>
<comment type="caution">
    <text evidence="3">The sequence shown here is derived from an EMBL/GenBank/DDBJ whole genome shotgun (WGS) entry which is preliminary data.</text>
</comment>